<organism evidence="12 13">
    <name type="scientific">Haematococcus lacustris</name>
    <name type="common">Green alga</name>
    <name type="synonym">Haematococcus pluvialis</name>
    <dbReference type="NCBI Taxonomy" id="44745"/>
    <lineage>
        <taxon>Eukaryota</taxon>
        <taxon>Viridiplantae</taxon>
        <taxon>Chlorophyta</taxon>
        <taxon>core chlorophytes</taxon>
        <taxon>Chlorophyceae</taxon>
        <taxon>CS clade</taxon>
        <taxon>Chlamydomonadales</taxon>
        <taxon>Haematococcaceae</taxon>
        <taxon>Haematococcus</taxon>
    </lineage>
</organism>
<keyword evidence="9" id="KW-0539">Nucleus</keyword>
<keyword evidence="6 11" id="KW-0418">Kinase</keyword>
<dbReference type="Proteomes" id="UP000485058">
    <property type="component" value="Unassembled WGS sequence"/>
</dbReference>
<keyword evidence="4 11" id="KW-0808">Transferase</keyword>
<keyword evidence="7" id="KW-0067">ATP-binding</keyword>
<dbReference type="SUPFAM" id="SSF52540">
    <property type="entry name" value="P-loop containing nucleoside triphosphate hydrolases"/>
    <property type="match status" value="1"/>
</dbReference>
<evidence type="ECO:0000256" key="4">
    <source>
        <dbReference type="ARBA" id="ARBA00022679"/>
    </source>
</evidence>
<evidence type="ECO:0000256" key="9">
    <source>
        <dbReference type="ARBA" id="ARBA00023242"/>
    </source>
</evidence>
<feature type="non-terminal residue" evidence="12">
    <location>
        <position position="320"/>
    </location>
</feature>
<evidence type="ECO:0000256" key="3">
    <source>
        <dbReference type="ARBA" id="ARBA00022490"/>
    </source>
</evidence>
<dbReference type="PRINTS" id="PR00094">
    <property type="entry name" value="ADENYLTKNASE"/>
</dbReference>
<comment type="caution">
    <text evidence="12">The sequence shown here is derived from an EMBL/GenBank/DDBJ whole genome shotgun (WGS) entry which is preliminary data.</text>
</comment>
<evidence type="ECO:0000256" key="7">
    <source>
        <dbReference type="ARBA" id="ARBA00022840"/>
    </source>
</evidence>
<dbReference type="PROSITE" id="PS00113">
    <property type="entry name" value="ADENYLATE_KINASE"/>
    <property type="match status" value="1"/>
</dbReference>
<proteinExistence type="inferred from homology"/>
<dbReference type="InterPro" id="IPR027417">
    <property type="entry name" value="P-loop_NTPase"/>
</dbReference>
<dbReference type="EMBL" id="BLLF01001813">
    <property type="protein sequence ID" value="GFH21362.1"/>
    <property type="molecule type" value="Genomic_DNA"/>
</dbReference>
<dbReference type="AlphaFoldDB" id="A0A699ZZ23"/>
<dbReference type="GO" id="GO:0006207">
    <property type="term" value="P:'de novo' pyrimidine nucleobase biosynthetic process"/>
    <property type="evidence" value="ECO:0007669"/>
    <property type="project" value="InterPro"/>
</dbReference>
<accession>A0A699ZZ23</accession>
<keyword evidence="8" id="KW-0665">Pyrimidine biosynthesis</keyword>
<evidence type="ECO:0000256" key="11">
    <source>
        <dbReference type="RuleBase" id="RU003330"/>
    </source>
</evidence>
<dbReference type="InterPro" id="IPR033690">
    <property type="entry name" value="Adenylat_kinase_CS"/>
</dbReference>
<evidence type="ECO:0000256" key="2">
    <source>
        <dbReference type="ARBA" id="ARBA00012955"/>
    </source>
</evidence>
<dbReference type="NCBIfam" id="TIGR01359">
    <property type="entry name" value="UMP_CMP_kin_fam"/>
    <property type="match status" value="1"/>
</dbReference>
<dbReference type="GO" id="GO:0006221">
    <property type="term" value="P:pyrimidine nucleotide biosynthetic process"/>
    <property type="evidence" value="ECO:0007669"/>
    <property type="project" value="UniProtKB-KW"/>
</dbReference>
<protein>
    <recommendedName>
        <fullName evidence="2">adenylate kinase</fullName>
        <ecNumber evidence="2">2.7.4.3</ecNumber>
    </recommendedName>
</protein>
<sequence>TAAGQRVQNYSISDKNTWHTSRSEICKHSPTTGPALPVGHQFPSIVLYLKPILTPIYTIRAQFDLHCSGYSGRVHIPATLSMSTATLSTAVEAEGATPSSVAVKHKIVFVLGGPGSGKGTQCLRLIEEFPNVAHFSAGDLLRDHIKSGTPDGDMVADMIKNGQIVPAQITIGLLQRAMASSGKQRILIDGFPRNQDNRDTFLSMVGYDCSLVLFFDCPEAVLEKRLLARNQGRTDDNIESIKKRFQVFVQQSMPIVDSYEKQGKVARINTDRPIDDIYLEVRRLIMELLMQYSTPAQLHSMTRQAAGIMPGSQDKREASQ</sequence>
<keyword evidence="3" id="KW-0963">Cytoplasm</keyword>
<evidence type="ECO:0000256" key="1">
    <source>
        <dbReference type="ARBA" id="ARBA00007220"/>
    </source>
</evidence>
<dbReference type="HAMAP" id="MF_00235">
    <property type="entry name" value="Adenylate_kinase_Adk"/>
    <property type="match status" value="1"/>
</dbReference>
<name>A0A699ZZ23_HAELA</name>
<reference evidence="12 13" key="1">
    <citation type="submission" date="2020-02" db="EMBL/GenBank/DDBJ databases">
        <title>Draft genome sequence of Haematococcus lacustris strain NIES-144.</title>
        <authorList>
            <person name="Morimoto D."/>
            <person name="Nakagawa S."/>
            <person name="Yoshida T."/>
            <person name="Sawayama S."/>
        </authorList>
    </citation>
    <scope>NUCLEOTIDE SEQUENCE [LARGE SCALE GENOMIC DNA]</scope>
    <source>
        <strain evidence="12 13">NIES-144</strain>
    </source>
</reference>
<dbReference type="InterPro" id="IPR000850">
    <property type="entry name" value="Adenylat/UMP-CMP_kin"/>
</dbReference>
<dbReference type="CDD" id="cd01428">
    <property type="entry name" value="ADK"/>
    <property type="match status" value="1"/>
</dbReference>
<dbReference type="InterPro" id="IPR006266">
    <property type="entry name" value="UMP_CMP_kinase"/>
</dbReference>
<evidence type="ECO:0000256" key="5">
    <source>
        <dbReference type="ARBA" id="ARBA00022741"/>
    </source>
</evidence>
<evidence type="ECO:0000256" key="6">
    <source>
        <dbReference type="ARBA" id="ARBA00022777"/>
    </source>
</evidence>
<keyword evidence="5" id="KW-0547">Nucleotide-binding</keyword>
<evidence type="ECO:0000313" key="12">
    <source>
        <dbReference type="EMBL" id="GFH21362.1"/>
    </source>
</evidence>
<feature type="non-terminal residue" evidence="12">
    <location>
        <position position="1"/>
    </location>
</feature>
<comment type="similarity">
    <text evidence="1 11">Belongs to the adenylate kinase family.</text>
</comment>
<gene>
    <name evidence="12" type="ORF">HaLaN_18651</name>
</gene>
<dbReference type="PANTHER" id="PTHR23359">
    <property type="entry name" value="NUCLEOTIDE KINASE"/>
    <property type="match status" value="1"/>
</dbReference>
<evidence type="ECO:0000256" key="8">
    <source>
        <dbReference type="ARBA" id="ARBA00022975"/>
    </source>
</evidence>
<dbReference type="Pfam" id="PF00406">
    <property type="entry name" value="ADK"/>
    <property type="match status" value="1"/>
</dbReference>
<dbReference type="EC" id="2.7.4.3" evidence="2"/>
<dbReference type="GO" id="GO:0005524">
    <property type="term" value="F:ATP binding"/>
    <property type="evidence" value="ECO:0007669"/>
    <property type="project" value="UniProtKB-KW"/>
</dbReference>
<keyword evidence="13" id="KW-1185">Reference proteome</keyword>
<dbReference type="GO" id="GO:0004017">
    <property type="term" value="F:AMP kinase activity"/>
    <property type="evidence" value="ECO:0007669"/>
    <property type="project" value="UniProtKB-EC"/>
</dbReference>
<comment type="catalytic activity">
    <reaction evidence="10">
        <text>UMP + ATP = UDP + ADP</text>
        <dbReference type="Rhea" id="RHEA:24400"/>
        <dbReference type="ChEBI" id="CHEBI:30616"/>
        <dbReference type="ChEBI" id="CHEBI:57865"/>
        <dbReference type="ChEBI" id="CHEBI:58223"/>
        <dbReference type="ChEBI" id="CHEBI:456216"/>
        <dbReference type="EC" id="2.7.4.14"/>
    </reaction>
</comment>
<dbReference type="Gene3D" id="3.40.50.300">
    <property type="entry name" value="P-loop containing nucleotide triphosphate hydrolases"/>
    <property type="match status" value="1"/>
</dbReference>
<evidence type="ECO:0000256" key="10">
    <source>
        <dbReference type="ARBA" id="ARBA00048116"/>
    </source>
</evidence>
<evidence type="ECO:0000313" key="13">
    <source>
        <dbReference type="Proteomes" id="UP000485058"/>
    </source>
</evidence>